<organism evidence="1">
    <name type="scientific">marine metagenome</name>
    <dbReference type="NCBI Taxonomy" id="408172"/>
    <lineage>
        <taxon>unclassified sequences</taxon>
        <taxon>metagenomes</taxon>
        <taxon>ecological metagenomes</taxon>
    </lineage>
</organism>
<evidence type="ECO:0000313" key="1">
    <source>
        <dbReference type="EMBL" id="SVE26674.1"/>
    </source>
</evidence>
<name>A0A383C3B1_9ZZZZ</name>
<gene>
    <name evidence="1" type="ORF">METZ01_LOCUS479528</name>
</gene>
<feature type="non-terminal residue" evidence="1">
    <location>
        <position position="22"/>
    </location>
</feature>
<protein>
    <submittedName>
        <fullName evidence="1">Uncharacterized protein</fullName>
    </submittedName>
</protein>
<accession>A0A383C3B1</accession>
<dbReference type="EMBL" id="UINC01205478">
    <property type="protein sequence ID" value="SVE26674.1"/>
    <property type="molecule type" value="Genomic_DNA"/>
</dbReference>
<proteinExistence type="predicted"/>
<sequence length="22" mass="2544">MTRLKINTIPINDAIQFLEKGK</sequence>
<reference evidence="1" key="1">
    <citation type="submission" date="2018-05" db="EMBL/GenBank/DDBJ databases">
        <authorList>
            <person name="Lanie J.A."/>
            <person name="Ng W.-L."/>
            <person name="Kazmierczak K.M."/>
            <person name="Andrzejewski T.M."/>
            <person name="Davidsen T.M."/>
            <person name="Wayne K.J."/>
            <person name="Tettelin H."/>
            <person name="Glass J.I."/>
            <person name="Rusch D."/>
            <person name="Podicherti R."/>
            <person name="Tsui H.-C.T."/>
            <person name="Winkler M.E."/>
        </authorList>
    </citation>
    <scope>NUCLEOTIDE SEQUENCE</scope>
</reference>
<dbReference type="AlphaFoldDB" id="A0A383C3B1"/>